<comment type="caution">
    <text evidence="2">The sequence shown here is derived from an EMBL/GenBank/DDBJ whole genome shotgun (WGS) entry which is preliminary data.</text>
</comment>
<keyword evidence="3" id="KW-1185">Reference proteome</keyword>
<dbReference type="EMBL" id="JANBUO010000078">
    <property type="protein sequence ID" value="KAJ2807893.1"/>
    <property type="molecule type" value="Genomic_DNA"/>
</dbReference>
<dbReference type="AlphaFoldDB" id="A0A9W8I6H7"/>
<evidence type="ECO:0000313" key="2">
    <source>
        <dbReference type="EMBL" id="KAJ2807893.1"/>
    </source>
</evidence>
<evidence type="ECO:0000313" key="3">
    <source>
        <dbReference type="Proteomes" id="UP001140094"/>
    </source>
</evidence>
<protein>
    <submittedName>
        <fullName evidence="2">Uncharacterized protein</fullName>
    </submittedName>
</protein>
<sequence length="103" mass="11148">MAKSSTAKKHATCCTGELDSPPTPRQSAEPGMGILETPTCGASVEVIEKTEFFDSNKLGKNPNEKTVDESIASMEVTGEHETENLADPDAEHLQYVEHKLCDL</sequence>
<evidence type="ECO:0000256" key="1">
    <source>
        <dbReference type="SAM" id="MobiDB-lite"/>
    </source>
</evidence>
<gene>
    <name evidence="2" type="ORF">H4R20_001087</name>
</gene>
<name>A0A9W8I6H7_9FUNG</name>
<feature type="compositionally biased region" description="Basic residues" evidence="1">
    <location>
        <begin position="1"/>
        <end position="11"/>
    </location>
</feature>
<proteinExistence type="predicted"/>
<feature type="region of interest" description="Disordered" evidence="1">
    <location>
        <begin position="1"/>
        <end position="34"/>
    </location>
</feature>
<accession>A0A9W8I6H7</accession>
<feature type="non-terminal residue" evidence="2">
    <location>
        <position position="103"/>
    </location>
</feature>
<organism evidence="2 3">
    <name type="scientific">Coemansia guatemalensis</name>
    <dbReference type="NCBI Taxonomy" id="2761395"/>
    <lineage>
        <taxon>Eukaryota</taxon>
        <taxon>Fungi</taxon>
        <taxon>Fungi incertae sedis</taxon>
        <taxon>Zoopagomycota</taxon>
        <taxon>Kickxellomycotina</taxon>
        <taxon>Kickxellomycetes</taxon>
        <taxon>Kickxellales</taxon>
        <taxon>Kickxellaceae</taxon>
        <taxon>Coemansia</taxon>
    </lineage>
</organism>
<reference evidence="2" key="1">
    <citation type="submission" date="2022-07" db="EMBL/GenBank/DDBJ databases">
        <title>Phylogenomic reconstructions and comparative analyses of Kickxellomycotina fungi.</title>
        <authorList>
            <person name="Reynolds N.K."/>
            <person name="Stajich J.E."/>
            <person name="Barry K."/>
            <person name="Grigoriev I.V."/>
            <person name="Crous P."/>
            <person name="Smith M.E."/>
        </authorList>
    </citation>
    <scope>NUCLEOTIDE SEQUENCE</scope>
    <source>
        <strain evidence="2">NRRL 1565</strain>
    </source>
</reference>
<dbReference type="Proteomes" id="UP001140094">
    <property type="component" value="Unassembled WGS sequence"/>
</dbReference>